<accession>A0AAQ3U039</accession>
<evidence type="ECO:0000256" key="1">
    <source>
        <dbReference type="ARBA" id="ARBA00004906"/>
    </source>
</evidence>
<dbReference type="InterPro" id="IPR002083">
    <property type="entry name" value="MATH/TRAF_dom"/>
</dbReference>
<gene>
    <name evidence="3" type="ORF">U9M48_030403</name>
</gene>
<sequence length="154" mass="17438">MRREDLENSKHLKDDSFVVRCDIAVTITNDFRTEGLDEAPTMTYVLVMPSNLHHHLSDLLLTEKGTDVVFEVGSQTFKVHRCVLAARSPVFSAELFGQMKESDAAAGGGIRIDDMEAHVFKALLFFVYRLTARESYEQRRRARCHVTAPACCCR</sequence>
<keyword evidence="4" id="KW-1185">Reference proteome</keyword>
<dbReference type="InterPro" id="IPR045005">
    <property type="entry name" value="BPM1-6"/>
</dbReference>
<comment type="pathway">
    <text evidence="1">Protein modification; protein ubiquitination.</text>
</comment>
<evidence type="ECO:0000313" key="3">
    <source>
        <dbReference type="EMBL" id="WVZ83234.1"/>
    </source>
</evidence>
<feature type="domain" description="BTB" evidence="2">
    <location>
        <begin position="66"/>
        <end position="128"/>
    </location>
</feature>
<proteinExistence type="predicted"/>
<reference evidence="3 4" key="1">
    <citation type="submission" date="2024-02" db="EMBL/GenBank/DDBJ databases">
        <title>High-quality chromosome-scale genome assembly of Pensacola bahiagrass (Paspalum notatum Flugge var. saurae).</title>
        <authorList>
            <person name="Vega J.M."/>
            <person name="Podio M."/>
            <person name="Orjuela J."/>
            <person name="Siena L.A."/>
            <person name="Pessino S.C."/>
            <person name="Combes M.C."/>
            <person name="Mariac C."/>
            <person name="Albertini E."/>
            <person name="Pupilli F."/>
            <person name="Ortiz J.P.A."/>
            <person name="Leblanc O."/>
        </authorList>
    </citation>
    <scope>NUCLEOTIDE SEQUENCE [LARGE SCALE GENOMIC DNA]</scope>
    <source>
        <strain evidence="3">R1</strain>
        <tissue evidence="3">Leaf</tissue>
    </source>
</reference>
<evidence type="ECO:0000259" key="2">
    <source>
        <dbReference type="PROSITE" id="PS50097"/>
    </source>
</evidence>
<dbReference type="SUPFAM" id="SSF54695">
    <property type="entry name" value="POZ domain"/>
    <property type="match status" value="1"/>
</dbReference>
<organism evidence="3 4">
    <name type="scientific">Paspalum notatum var. saurae</name>
    <dbReference type="NCBI Taxonomy" id="547442"/>
    <lineage>
        <taxon>Eukaryota</taxon>
        <taxon>Viridiplantae</taxon>
        <taxon>Streptophyta</taxon>
        <taxon>Embryophyta</taxon>
        <taxon>Tracheophyta</taxon>
        <taxon>Spermatophyta</taxon>
        <taxon>Magnoliopsida</taxon>
        <taxon>Liliopsida</taxon>
        <taxon>Poales</taxon>
        <taxon>Poaceae</taxon>
        <taxon>PACMAD clade</taxon>
        <taxon>Panicoideae</taxon>
        <taxon>Andropogonodae</taxon>
        <taxon>Paspaleae</taxon>
        <taxon>Paspalinae</taxon>
        <taxon>Paspalum</taxon>
    </lineage>
</organism>
<dbReference type="Proteomes" id="UP001341281">
    <property type="component" value="Chromosome 07"/>
</dbReference>
<dbReference type="PANTHER" id="PTHR26379:SF429">
    <property type="entry name" value="OS10G0428900 PROTEIN"/>
    <property type="match status" value="1"/>
</dbReference>
<protein>
    <recommendedName>
        <fullName evidence="2">BTB domain-containing protein</fullName>
    </recommendedName>
</protein>
<dbReference type="AlphaFoldDB" id="A0AAQ3U039"/>
<name>A0AAQ3U039_PASNO</name>
<evidence type="ECO:0000313" key="4">
    <source>
        <dbReference type="Proteomes" id="UP001341281"/>
    </source>
</evidence>
<dbReference type="GO" id="GO:0016567">
    <property type="term" value="P:protein ubiquitination"/>
    <property type="evidence" value="ECO:0007669"/>
    <property type="project" value="InterPro"/>
</dbReference>
<dbReference type="CDD" id="cd00121">
    <property type="entry name" value="MATH"/>
    <property type="match status" value="1"/>
</dbReference>
<dbReference type="PROSITE" id="PS50097">
    <property type="entry name" value="BTB"/>
    <property type="match status" value="1"/>
</dbReference>
<dbReference type="SMART" id="SM00225">
    <property type="entry name" value="BTB"/>
    <property type="match status" value="1"/>
</dbReference>
<dbReference type="InterPro" id="IPR011333">
    <property type="entry name" value="SKP1/BTB/POZ_sf"/>
</dbReference>
<dbReference type="Pfam" id="PF00651">
    <property type="entry name" value="BTB"/>
    <property type="match status" value="1"/>
</dbReference>
<dbReference type="Gene3D" id="3.30.710.10">
    <property type="entry name" value="Potassium Channel Kv1.1, Chain A"/>
    <property type="match status" value="1"/>
</dbReference>
<dbReference type="InterPro" id="IPR000210">
    <property type="entry name" value="BTB/POZ_dom"/>
</dbReference>
<dbReference type="EMBL" id="CP144751">
    <property type="protein sequence ID" value="WVZ83234.1"/>
    <property type="molecule type" value="Genomic_DNA"/>
</dbReference>
<dbReference type="PANTHER" id="PTHR26379">
    <property type="entry name" value="BTB/POZ AND MATH DOMAIN-CONTAINING PROTEIN 1"/>
    <property type="match status" value="1"/>
</dbReference>